<sequence length="313" mass="32209">MKTLIQHKTGLAIAALALLAVLWTTQRGAQGLHGGVGAALAPMAASASAQAADAVPIDGPQPGAPALALRPAAPATGFARAPDLFAFAQSLMPAADRGDAEALWQLSQVQDYCGGYASDPGSYARDTRTMQGLELDGVNALVAARQRVSRRCSRFVPEDGLATAVLEQRRRAASAGNLAAEAALLAMGQPLAAGDDYTRDLVQRVRTSHDPDALLAISPAMGLRASGSEAVMGEISGTGLAELAWQLAACRQGLDCSSNSNLMTSYCANGGVCSQDPSQDFPSFVFDAAVPRQGAERLDNMVNTLIDSSGGGL</sequence>
<evidence type="ECO:0000313" key="1">
    <source>
        <dbReference type="EMBL" id="KRG71586.1"/>
    </source>
</evidence>
<organism evidence="1 2">
    <name type="scientific">Pseudoxanthomonas dokdonensis</name>
    <dbReference type="NCBI Taxonomy" id="344882"/>
    <lineage>
        <taxon>Bacteria</taxon>
        <taxon>Pseudomonadati</taxon>
        <taxon>Pseudomonadota</taxon>
        <taxon>Gammaproteobacteria</taxon>
        <taxon>Lysobacterales</taxon>
        <taxon>Lysobacteraceae</taxon>
        <taxon>Pseudoxanthomonas</taxon>
    </lineage>
</organism>
<gene>
    <name evidence="1" type="ORF">ABB29_02135</name>
</gene>
<comment type="caution">
    <text evidence="1">The sequence shown here is derived from an EMBL/GenBank/DDBJ whole genome shotgun (WGS) entry which is preliminary data.</text>
</comment>
<protein>
    <submittedName>
        <fullName evidence="1">Uncharacterized protein</fullName>
    </submittedName>
</protein>
<dbReference type="RefSeq" id="WP_083487354.1">
    <property type="nucleotide sequence ID" value="NZ_LDJL01000002.1"/>
</dbReference>
<keyword evidence="2" id="KW-1185">Reference proteome</keyword>
<proteinExistence type="predicted"/>
<evidence type="ECO:0000313" key="2">
    <source>
        <dbReference type="Proteomes" id="UP000052052"/>
    </source>
</evidence>
<dbReference type="PATRIC" id="fig|344882.3.peg.1631"/>
<accession>A0A0R0CYF4</accession>
<name>A0A0R0CYF4_9GAMM</name>
<dbReference type="AlphaFoldDB" id="A0A0R0CYF4"/>
<reference evidence="1 2" key="1">
    <citation type="submission" date="2015-05" db="EMBL/GenBank/DDBJ databases">
        <title>Genome sequencing and analysis of members of genus Stenotrophomonas.</title>
        <authorList>
            <person name="Patil P.P."/>
            <person name="Midha S."/>
            <person name="Patil P.B."/>
        </authorList>
    </citation>
    <scope>NUCLEOTIDE SEQUENCE [LARGE SCALE GENOMIC DNA]</scope>
    <source>
        <strain evidence="1 2">DSM 21858</strain>
    </source>
</reference>
<dbReference type="EMBL" id="LDJL01000002">
    <property type="protein sequence ID" value="KRG71586.1"/>
    <property type="molecule type" value="Genomic_DNA"/>
</dbReference>
<dbReference type="STRING" id="344882.ABB29_02135"/>
<dbReference type="Proteomes" id="UP000052052">
    <property type="component" value="Unassembled WGS sequence"/>
</dbReference>